<accession>A0A9X3EQC5</accession>
<gene>
    <name evidence="5" type="ORF">OV079_21455</name>
</gene>
<evidence type="ECO:0000256" key="1">
    <source>
        <dbReference type="ARBA" id="ARBA00022729"/>
    </source>
</evidence>
<evidence type="ECO:0000256" key="3">
    <source>
        <dbReference type="ARBA" id="ARBA00023157"/>
    </source>
</evidence>
<feature type="region of interest" description="Disordered" evidence="4">
    <location>
        <begin position="1"/>
        <end position="72"/>
    </location>
</feature>
<comment type="caution">
    <text evidence="5">The sequence shown here is derived from an EMBL/GenBank/DDBJ whole genome shotgun (WGS) entry which is preliminary data.</text>
</comment>
<dbReference type="PANTHER" id="PTHR42754:SF1">
    <property type="entry name" value="LIPOPROTEIN"/>
    <property type="match status" value="1"/>
</dbReference>
<keyword evidence="3" id="KW-1015">Disulfide bond</keyword>
<dbReference type="PANTHER" id="PTHR42754">
    <property type="entry name" value="ENDOGLUCANASE"/>
    <property type="match status" value="1"/>
</dbReference>
<protein>
    <recommendedName>
        <fullName evidence="7">Myxococcus cysteine-rich repeat-containing protein</fullName>
    </recommendedName>
</protein>
<dbReference type="AlphaFoldDB" id="A0A9X3EQC5"/>
<evidence type="ECO:0000313" key="5">
    <source>
        <dbReference type="EMBL" id="MCY1008075.1"/>
    </source>
</evidence>
<dbReference type="RefSeq" id="WP_267770724.1">
    <property type="nucleotide sequence ID" value="NZ_JAPNKE010000002.1"/>
</dbReference>
<dbReference type="NCBIfam" id="TIGR02232">
    <property type="entry name" value="myxo_disulf_rpt"/>
    <property type="match status" value="1"/>
</dbReference>
<reference evidence="5" key="1">
    <citation type="submission" date="2022-11" db="EMBL/GenBank/DDBJ databases">
        <title>Minimal conservation of predation-associated metabolite biosynthetic gene clusters underscores biosynthetic potential of Myxococcota including descriptions for ten novel species: Archangium lansinium sp. nov., Myxococcus landrumus sp. nov., Nannocystis bai.</title>
        <authorList>
            <person name="Ahearne A."/>
            <person name="Stevens C."/>
            <person name="Phillips K."/>
        </authorList>
    </citation>
    <scope>NUCLEOTIDE SEQUENCE</scope>
    <source>
        <strain evidence="5">Na p29</strain>
    </source>
</reference>
<keyword evidence="6" id="KW-1185">Reference proteome</keyword>
<dbReference type="Proteomes" id="UP001150924">
    <property type="component" value="Unassembled WGS sequence"/>
</dbReference>
<proteinExistence type="predicted"/>
<dbReference type="InterPro" id="IPR011047">
    <property type="entry name" value="Quinoprotein_ADH-like_sf"/>
</dbReference>
<keyword evidence="1" id="KW-0732">Signal</keyword>
<dbReference type="SUPFAM" id="SSF50998">
    <property type="entry name" value="Quinoprotein alcohol dehydrogenase-like"/>
    <property type="match status" value="1"/>
</dbReference>
<dbReference type="EMBL" id="JAPNKE010000002">
    <property type="protein sequence ID" value="MCY1008075.1"/>
    <property type="molecule type" value="Genomic_DNA"/>
</dbReference>
<keyword evidence="2" id="KW-0677">Repeat</keyword>
<evidence type="ECO:0000256" key="2">
    <source>
        <dbReference type="ARBA" id="ARBA00022737"/>
    </source>
</evidence>
<evidence type="ECO:0008006" key="7">
    <source>
        <dbReference type="Google" id="ProtNLM"/>
    </source>
</evidence>
<dbReference type="InterPro" id="IPR011936">
    <property type="entry name" value="Myxo_disulph_rpt"/>
</dbReference>
<sequence>MLLASACPAGPLAPAPETESDGTSEPTASTTEPSETAGPGPTTTTVEPTSTTATEPAAPCPDGDLDEGEACDDGNDVNGDGCNRDCQPSAELLFEFHPATRGSDEVEAVAVNADGSILAGGRAPGLTPWAARFDETLEMEWSQQYGEARGLITGIATSAGGAYVAGSVFTDGDGHDVWLARIDPGGAVVWEATFGSGFGDDYVTDAAVVDGDELIVTGFASDEDGLTDLWTRRYAADGAELWTSRVPMGVKFTIWPLGPGVVVTPEHAVANWARPKDGVFPEWLVALPLTGGEPSWTVEYPGGGGTIYALAREPGGDLILAGKQGEALMVRRVTSTGEGVWSSDACTGMNGRDVAIDSQGDVVVIGDGPGGTATNIRLCKFTSDGKLRWGKDIDGGFGPDRGYTVAIDASDRIVAGGAMMSEVLVDDPWLAIFSP</sequence>
<name>A0A9X3EQC5_9BACT</name>
<organism evidence="5 6">
    <name type="scientific">Nannocystis pusilla</name>
    <dbReference type="NCBI Taxonomy" id="889268"/>
    <lineage>
        <taxon>Bacteria</taxon>
        <taxon>Pseudomonadati</taxon>
        <taxon>Myxococcota</taxon>
        <taxon>Polyangia</taxon>
        <taxon>Nannocystales</taxon>
        <taxon>Nannocystaceae</taxon>
        <taxon>Nannocystis</taxon>
    </lineage>
</organism>
<evidence type="ECO:0000256" key="4">
    <source>
        <dbReference type="SAM" id="MobiDB-lite"/>
    </source>
</evidence>
<evidence type="ECO:0000313" key="6">
    <source>
        <dbReference type="Proteomes" id="UP001150924"/>
    </source>
</evidence>
<feature type="compositionally biased region" description="Low complexity" evidence="4">
    <location>
        <begin position="23"/>
        <end position="57"/>
    </location>
</feature>
<feature type="compositionally biased region" description="Acidic residues" evidence="4">
    <location>
        <begin position="63"/>
        <end position="72"/>
    </location>
</feature>